<dbReference type="EMBL" id="BGZK01000127">
    <property type="protein sequence ID" value="GBP21307.1"/>
    <property type="molecule type" value="Genomic_DNA"/>
</dbReference>
<name>A0A4C1U5B4_EUMVA</name>
<sequence length="100" mass="11627">MRHAQKFQKYKQFQSRHLKTETHITYLKVLSGGCVFKYAILAFPRRDHKGGFPRRIETRWSGDSPFTTSRGISTRGFQTPLRALQMSCEAGKTFPFCDPR</sequence>
<organism evidence="1 2">
    <name type="scientific">Eumeta variegata</name>
    <name type="common">Bagworm moth</name>
    <name type="synonym">Eumeta japonica</name>
    <dbReference type="NCBI Taxonomy" id="151549"/>
    <lineage>
        <taxon>Eukaryota</taxon>
        <taxon>Metazoa</taxon>
        <taxon>Ecdysozoa</taxon>
        <taxon>Arthropoda</taxon>
        <taxon>Hexapoda</taxon>
        <taxon>Insecta</taxon>
        <taxon>Pterygota</taxon>
        <taxon>Neoptera</taxon>
        <taxon>Endopterygota</taxon>
        <taxon>Lepidoptera</taxon>
        <taxon>Glossata</taxon>
        <taxon>Ditrysia</taxon>
        <taxon>Tineoidea</taxon>
        <taxon>Psychidae</taxon>
        <taxon>Oiketicinae</taxon>
        <taxon>Eumeta</taxon>
    </lineage>
</organism>
<gene>
    <name evidence="1" type="ORF">EVAR_11702_1</name>
</gene>
<dbReference type="AlphaFoldDB" id="A0A4C1U5B4"/>
<protein>
    <submittedName>
        <fullName evidence="1">Uncharacterized protein</fullName>
    </submittedName>
</protein>
<comment type="caution">
    <text evidence="1">The sequence shown here is derived from an EMBL/GenBank/DDBJ whole genome shotgun (WGS) entry which is preliminary data.</text>
</comment>
<keyword evidence="2" id="KW-1185">Reference proteome</keyword>
<evidence type="ECO:0000313" key="2">
    <source>
        <dbReference type="Proteomes" id="UP000299102"/>
    </source>
</evidence>
<accession>A0A4C1U5B4</accession>
<reference evidence="1 2" key="1">
    <citation type="journal article" date="2019" name="Commun. Biol.">
        <title>The bagworm genome reveals a unique fibroin gene that provides high tensile strength.</title>
        <authorList>
            <person name="Kono N."/>
            <person name="Nakamura H."/>
            <person name="Ohtoshi R."/>
            <person name="Tomita M."/>
            <person name="Numata K."/>
            <person name="Arakawa K."/>
        </authorList>
    </citation>
    <scope>NUCLEOTIDE SEQUENCE [LARGE SCALE GENOMIC DNA]</scope>
</reference>
<dbReference type="Proteomes" id="UP000299102">
    <property type="component" value="Unassembled WGS sequence"/>
</dbReference>
<evidence type="ECO:0000313" key="1">
    <source>
        <dbReference type="EMBL" id="GBP21307.1"/>
    </source>
</evidence>
<proteinExistence type="predicted"/>